<keyword evidence="1" id="KW-0812">Transmembrane</keyword>
<accession>A0A0F9RNY4</accession>
<dbReference type="NCBIfam" id="TIGR02532">
    <property type="entry name" value="IV_pilin_GFxxxE"/>
    <property type="match status" value="1"/>
</dbReference>
<evidence type="ECO:0000313" key="2">
    <source>
        <dbReference type="EMBL" id="KKN58255.1"/>
    </source>
</evidence>
<evidence type="ECO:0008006" key="3">
    <source>
        <dbReference type="Google" id="ProtNLM"/>
    </source>
</evidence>
<feature type="transmembrane region" description="Helical" evidence="1">
    <location>
        <begin position="16"/>
        <end position="38"/>
    </location>
</feature>
<dbReference type="InterPro" id="IPR012902">
    <property type="entry name" value="N_methyl_site"/>
</dbReference>
<dbReference type="NCBIfam" id="TIGR02523">
    <property type="entry name" value="type_IV_pilV"/>
    <property type="match status" value="1"/>
</dbReference>
<keyword evidence="1" id="KW-0472">Membrane</keyword>
<dbReference type="InterPro" id="IPR013362">
    <property type="entry name" value="Pilus_4_PilV"/>
</dbReference>
<dbReference type="Pfam" id="PF07963">
    <property type="entry name" value="N_methyl"/>
    <property type="match status" value="1"/>
</dbReference>
<reference evidence="2" key="1">
    <citation type="journal article" date="2015" name="Nature">
        <title>Complex archaea that bridge the gap between prokaryotes and eukaryotes.</title>
        <authorList>
            <person name="Spang A."/>
            <person name="Saw J.H."/>
            <person name="Jorgensen S.L."/>
            <person name="Zaremba-Niedzwiedzka K."/>
            <person name="Martijn J."/>
            <person name="Lind A.E."/>
            <person name="van Eijk R."/>
            <person name="Schleper C."/>
            <person name="Guy L."/>
            <person name="Ettema T.J."/>
        </authorList>
    </citation>
    <scope>NUCLEOTIDE SEQUENCE</scope>
</reference>
<comment type="caution">
    <text evidence="2">The sequence shown here is derived from an EMBL/GenBank/DDBJ whole genome shotgun (WGS) entry which is preliminary data.</text>
</comment>
<keyword evidence="1" id="KW-1133">Transmembrane helix</keyword>
<dbReference type="EMBL" id="LAZR01000769">
    <property type="protein sequence ID" value="KKN58255.1"/>
    <property type="molecule type" value="Genomic_DNA"/>
</dbReference>
<protein>
    <recommendedName>
        <fullName evidence="3">Type IV pilus modification protein PilV</fullName>
    </recommendedName>
</protein>
<organism evidence="2">
    <name type="scientific">marine sediment metagenome</name>
    <dbReference type="NCBI Taxonomy" id="412755"/>
    <lineage>
        <taxon>unclassified sequences</taxon>
        <taxon>metagenomes</taxon>
        <taxon>ecological metagenomes</taxon>
    </lineage>
</organism>
<proteinExistence type="predicted"/>
<gene>
    <name evidence="2" type="ORF">LCGC14_0553960</name>
</gene>
<sequence>MITIQDYSTKLKTKGFTLLEVMIAVFVLALGLLGLASLQMISLKNNHSAQYRTSATIIAYDIIDRMRLNRTADYSTALTDEPSTISGSTLNGADLIAWKTALEELPEGKGSVTVSGDIVTVVVQWDDSRGSGGSDNQSFTVSSER</sequence>
<dbReference type="AlphaFoldDB" id="A0A0F9RNY4"/>
<name>A0A0F9RNY4_9ZZZZ</name>
<evidence type="ECO:0000256" key="1">
    <source>
        <dbReference type="SAM" id="Phobius"/>
    </source>
</evidence>